<name>A0A2W6N8G2_9BACL</name>
<protein>
    <submittedName>
        <fullName evidence="2">Uncharacterized protein</fullName>
    </submittedName>
</protein>
<proteinExistence type="predicted"/>
<evidence type="ECO:0000313" key="3">
    <source>
        <dbReference type="Proteomes" id="UP000249204"/>
    </source>
</evidence>
<sequence length="70" mass="7745">MNMLRYSMNAFIPPHGELALFLQKDILFVSKRAQGHMMDGELEGSCGEPGEEQSYEGIQSEGGGDSVFYI</sequence>
<dbReference type="Proteomes" id="UP000249204">
    <property type="component" value="Unassembled WGS sequence"/>
</dbReference>
<dbReference type="EMBL" id="QKWW01000119">
    <property type="protein sequence ID" value="PZT52227.1"/>
    <property type="molecule type" value="Genomic_DNA"/>
</dbReference>
<dbReference type="AlphaFoldDB" id="A0A2W6N8G2"/>
<organism evidence="2 3">
    <name type="scientific">Paenibacillus silvae</name>
    <dbReference type="NCBI Taxonomy" id="1325358"/>
    <lineage>
        <taxon>Bacteria</taxon>
        <taxon>Bacillati</taxon>
        <taxon>Bacillota</taxon>
        <taxon>Bacilli</taxon>
        <taxon>Bacillales</taxon>
        <taxon>Paenibacillaceae</taxon>
        <taxon>Paenibacillus</taxon>
    </lineage>
</organism>
<reference evidence="2 3" key="1">
    <citation type="submission" date="2018-06" db="EMBL/GenBank/DDBJ databases">
        <title>Isolation of heavy metals resistant Paenibacillus silvae NC2 from Gold-Copper mine in ZiJin, China.</title>
        <authorList>
            <person name="Xu J."/>
            <person name="Mazhar H.S."/>
            <person name="Rensing C."/>
        </authorList>
    </citation>
    <scope>NUCLEOTIDE SEQUENCE [LARGE SCALE GENOMIC DNA]</scope>
    <source>
        <strain evidence="2 3">NC2</strain>
    </source>
</reference>
<evidence type="ECO:0000313" key="2">
    <source>
        <dbReference type="EMBL" id="PZT52227.1"/>
    </source>
</evidence>
<comment type="caution">
    <text evidence="2">The sequence shown here is derived from an EMBL/GenBank/DDBJ whole genome shotgun (WGS) entry which is preliminary data.</text>
</comment>
<feature type="region of interest" description="Disordered" evidence="1">
    <location>
        <begin position="39"/>
        <end position="70"/>
    </location>
</feature>
<accession>A0A2W6N8G2</accession>
<evidence type="ECO:0000256" key="1">
    <source>
        <dbReference type="SAM" id="MobiDB-lite"/>
    </source>
</evidence>
<feature type="compositionally biased region" description="Gly residues" evidence="1">
    <location>
        <begin position="60"/>
        <end position="70"/>
    </location>
</feature>
<gene>
    <name evidence="2" type="ORF">DN757_28475</name>
</gene>